<proteinExistence type="predicted"/>
<keyword evidence="2" id="KW-1185">Reference proteome</keyword>
<accession>A0A2A6D319</accession>
<dbReference type="AlphaFoldDB" id="A0A2A6D319"/>
<evidence type="ECO:0000313" key="2">
    <source>
        <dbReference type="Proteomes" id="UP000005239"/>
    </source>
</evidence>
<name>A0A2A6D319_PRIPA</name>
<dbReference type="EnsemblMetazoa" id="PPA04406.1">
    <property type="protein sequence ID" value="PPA04406.1"/>
    <property type="gene ID" value="WBGene00093960"/>
</dbReference>
<gene>
    <name evidence="1" type="primary">WBGene00093960</name>
</gene>
<accession>A0A8R1U4V8</accession>
<sequence length="82" mass="10001">MRSLFLLLLVFGALVVTAQEDREIILQKRQADEREIILQKRQTEDREIVLQKRYAEDEEKVLKKRNDDEEYLRCKMIRCEFN</sequence>
<reference evidence="2" key="1">
    <citation type="journal article" date="2008" name="Nat. Genet.">
        <title>The Pristionchus pacificus genome provides a unique perspective on nematode lifestyle and parasitism.</title>
        <authorList>
            <person name="Dieterich C."/>
            <person name="Clifton S.W."/>
            <person name="Schuster L.N."/>
            <person name="Chinwalla A."/>
            <person name="Delehaunty K."/>
            <person name="Dinkelacker I."/>
            <person name="Fulton L."/>
            <person name="Fulton R."/>
            <person name="Godfrey J."/>
            <person name="Minx P."/>
            <person name="Mitreva M."/>
            <person name="Roeseler W."/>
            <person name="Tian H."/>
            <person name="Witte H."/>
            <person name="Yang S.P."/>
            <person name="Wilson R.K."/>
            <person name="Sommer R.J."/>
        </authorList>
    </citation>
    <scope>NUCLEOTIDE SEQUENCE [LARGE SCALE GENOMIC DNA]</scope>
    <source>
        <strain evidence="2">PS312</strain>
    </source>
</reference>
<evidence type="ECO:0000313" key="1">
    <source>
        <dbReference type="EnsemblMetazoa" id="PPA04406.1"/>
    </source>
</evidence>
<protein>
    <submittedName>
        <fullName evidence="1">Uncharacterized protein</fullName>
    </submittedName>
</protein>
<dbReference type="Proteomes" id="UP000005239">
    <property type="component" value="Unassembled WGS sequence"/>
</dbReference>
<reference evidence="1" key="2">
    <citation type="submission" date="2022-06" db="UniProtKB">
        <authorList>
            <consortium name="EnsemblMetazoa"/>
        </authorList>
    </citation>
    <scope>IDENTIFICATION</scope>
    <source>
        <strain evidence="1">PS312</strain>
    </source>
</reference>
<organism evidence="1 2">
    <name type="scientific">Pristionchus pacificus</name>
    <name type="common">Parasitic nematode worm</name>
    <dbReference type="NCBI Taxonomy" id="54126"/>
    <lineage>
        <taxon>Eukaryota</taxon>
        <taxon>Metazoa</taxon>
        <taxon>Ecdysozoa</taxon>
        <taxon>Nematoda</taxon>
        <taxon>Chromadorea</taxon>
        <taxon>Rhabditida</taxon>
        <taxon>Rhabditina</taxon>
        <taxon>Diplogasteromorpha</taxon>
        <taxon>Diplogasteroidea</taxon>
        <taxon>Neodiplogasteridae</taxon>
        <taxon>Pristionchus</taxon>
    </lineage>
</organism>